<keyword evidence="3" id="KW-0540">Nuclease</keyword>
<dbReference type="Gene3D" id="3.30.420.10">
    <property type="entry name" value="Ribonuclease H-like superfamily/Ribonuclease H"/>
    <property type="match status" value="1"/>
</dbReference>
<dbReference type="GeneID" id="108661977"/>
<dbReference type="Proteomes" id="UP000694886">
    <property type="component" value="Chromosome 5"/>
</dbReference>
<proteinExistence type="predicted"/>
<reference evidence="11" key="2">
    <citation type="submission" date="2025-08" db="UniProtKB">
        <authorList>
            <consortium name="RefSeq"/>
        </authorList>
    </citation>
    <scope>IDENTIFICATION</scope>
</reference>
<dbReference type="GO" id="GO:0004523">
    <property type="term" value="F:RNA-DNA hybrid ribonuclease activity"/>
    <property type="evidence" value="ECO:0007669"/>
    <property type="project" value="InterPro"/>
</dbReference>
<evidence type="ECO:0000259" key="8">
    <source>
        <dbReference type="Pfam" id="PF13456"/>
    </source>
</evidence>
<name>A0AB32WCL8_THECC</name>
<feature type="domain" description="Reverse transcriptase" evidence="7">
    <location>
        <begin position="72"/>
        <end position="149"/>
    </location>
</feature>
<dbReference type="InterPro" id="IPR043128">
    <property type="entry name" value="Rev_trsase/Diguanyl_cyclase"/>
</dbReference>
<evidence type="ECO:0000313" key="10">
    <source>
        <dbReference type="Proteomes" id="UP000694886"/>
    </source>
</evidence>
<dbReference type="KEGG" id="tcc:108661977"/>
<evidence type="ECO:0000259" key="9">
    <source>
        <dbReference type="Pfam" id="PF17917"/>
    </source>
</evidence>
<evidence type="ECO:0000313" key="11">
    <source>
        <dbReference type="RefSeq" id="XP_017976461.1"/>
    </source>
</evidence>
<dbReference type="Pfam" id="PF00078">
    <property type="entry name" value="RVT_1"/>
    <property type="match status" value="1"/>
</dbReference>
<evidence type="ECO:0000256" key="4">
    <source>
        <dbReference type="ARBA" id="ARBA00022759"/>
    </source>
</evidence>
<evidence type="ECO:0000256" key="3">
    <source>
        <dbReference type="ARBA" id="ARBA00022722"/>
    </source>
</evidence>
<evidence type="ECO:0000259" key="7">
    <source>
        <dbReference type="Pfam" id="PF00078"/>
    </source>
</evidence>
<dbReference type="Pfam" id="PF17917">
    <property type="entry name" value="RT_RNaseH"/>
    <property type="match status" value="1"/>
</dbReference>
<keyword evidence="4" id="KW-0255">Endonuclease</keyword>
<evidence type="ECO:0000256" key="1">
    <source>
        <dbReference type="ARBA" id="ARBA00022679"/>
    </source>
</evidence>
<evidence type="ECO:0000256" key="2">
    <source>
        <dbReference type="ARBA" id="ARBA00022695"/>
    </source>
</evidence>
<dbReference type="InterPro" id="IPR036397">
    <property type="entry name" value="RNaseH_sf"/>
</dbReference>
<feature type="domain" description="RNase H type-1" evidence="8">
    <location>
        <begin position="369"/>
        <end position="441"/>
    </location>
</feature>
<dbReference type="Gene3D" id="3.30.70.270">
    <property type="match status" value="1"/>
</dbReference>
<dbReference type="InterPro" id="IPR041373">
    <property type="entry name" value="RT_RNaseH"/>
</dbReference>
<dbReference type="InterPro" id="IPR002156">
    <property type="entry name" value="RNaseH_domain"/>
</dbReference>
<dbReference type="InterPro" id="IPR012337">
    <property type="entry name" value="RNaseH-like_sf"/>
</dbReference>
<sequence length="443" mass="51332">MSGLNTDIVAHKLPLKLECKPIKQKLRRMKPEMLLKIKEEVKKQFDAGFLEVAKYPEWVANIVPVPKKMGNLKNAGVTYQRAMVTLFHDMMHKEVEVYVDDMIVKARKTEDHATNLERLFKRLRKFQLRLNPAKCTFGITSGKLLGFIISERGIKVDPDKLLRKHNLGAWNEECQVAFDKVKEYLLSPLVLVPPVAKRPLFLYLTVNEGSMGCVLGQHDKTGKKERAVYYLSKKFTKYESKYSSLEKMCCALAWTVYRLWQYMLYHTTWLITELDPIKYIFEKPSLSGIVARWQVLLSEYDITYVSQKAIKGSAIAYFLAERVEEDYEPMEFEFPDEDLMSVCQTNEEESNEKENWKMFFDGASNALMHGIEAVLVSPEGDHYPVIAKLNFYYINNVAEYEACFIGLQATIERKIHVLEVYGDSALVIYQLRGEWETCDSKLI</sequence>
<dbReference type="Gene3D" id="3.10.20.370">
    <property type="match status" value="1"/>
</dbReference>
<dbReference type="Pfam" id="PF13456">
    <property type="entry name" value="RVT_3"/>
    <property type="match status" value="1"/>
</dbReference>
<evidence type="ECO:0000256" key="6">
    <source>
        <dbReference type="ARBA" id="ARBA00022918"/>
    </source>
</evidence>
<dbReference type="InterPro" id="IPR043502">
    <property type="entry name" value="DNA/RNA_pol_sf"/>
</dbReference>
<dbReference type="PANTHER" id="PTHR48475:SF1">
    <property type="entry name" value="RNASE H TYPE-1 DOMAIN-CONTAINING PROTEIN"/>
    <property type="match status" value="1"/>
</dbReference>
<dbReference type="CDD" id="cd01647">
    <property type="entry name" value="RT_LTR"/>
    <property type="match status" value="1"/>
</dbReference>
<feature type="domain" description="Reverse transcriptase RNase H-like" evidence="9">
    <location>
        <begin position="197"/>
        <end position="300"/>
    </location>
</feature>
<reference evidence="10" key="1">
    <citation type="journal article" date="1997" name="Nucleic Acids Res.">
        <title>tRNAscan-SE: a program for improved detection of transfer RNA genes in genomic sequence.</title>
        <authorList>
            <person name="Lowe T.M."/>
            <person name="Eddy S.R."/>
        </authorList>
    </citation>
    <scope>NUCLEOTIDE SEQUENCE [LARGE SCALE GENOMIC DNA]</scope>
    <source>
        <strain evidence="10">r\B97-61/B2</strain>
    </source>
</reference>
<dbReference type="GO" id="GO:0003964">
    <property type="term" value="F:RNA-directed DNA polymerase activity"/>
    <property type="evidence" value="ECO:0007669"/>
    <property type="project" value="UniProtKB-KW"/>
</dbReference>
<dbReference type="AlphaFoldDB" id="A0AB32WCL8"/>
<dbReference type="SUPFAM" id="SSF53098">
    <property type="entry name" value="Ribonuclease H-like"/>
    <property type="match status" value="1"/>
</dbReference>
<dbReference type="RefSeq" id="XP_017976461.1">
    <property type="nucleotide sequence ID" value="XM_018120972.1"/>
</dbReference>
<keyword evidence="2" id="KW-0548">Nucleotidyltransferase</keyword>
<organism evidence="10 11">
    <name type="scientific">Theobroma cacao</name>
    <name type="common">Cacao</name>
    <name type="synonym">Cocoa</name>
    <dbReference type="NCBI Taxonomy" id="3641"/>
    <lineage>
        <taxon>Eukaryota</taxon>
        <taxon>Viridiplantae</taxon>
        <taxon>Streptophyta</taxon>
        <taxon>Embryophyta</taxon>
        <taxon>Tracheophyta</taxon>
        <taxon>Spermatophyta</taxon>
        <taxon>Magnoliopsida</taxon>
        <taxon>eudicotyledons</taxon>
        <taxon>Gunneridae</taxon>
        <taxon>Pentapetalae</taxon>
        <taxon>rosids</taxon>
        <taxon>malvids</taxon>
        <taxon>Malvales</taxon>
        <taxon>Malvaceae</taxon>
        <taxon>Byttnerioideae</taxon>
        <taxon>Theobroma</taxon>
    </lineage>
</organism>
<dbReference type="SUPFAM" id="SSF56672">
    <property type="entry name" value="DNA/RNA polymerases"/>
    <property type="match status" value="1"/>
</dbReference>
<keyword evidence="1" id="KW-0808">Transferase</keyword>
<dbReference type="InterPro" id="IPR000477">
    <property type="entry name" value="RT_dom"/>
</dbReference>
<protein>
    <submittedName>
        <fullName evidence="11">Uncharacterized protein LOC108661977</fullName>
    </submittedName>
</protein>
<keyword evidence="6" id="KW-0695">RNA-directed DNA polymerase</keyword>
<keyword evidence="5" id="KW-0378">Hydrolase</keyword>
<accession>A0AB32WCL8</accession>
<dbReference type="Gramene" id="Tc05v2_t012660.1">
    <property type="protein sequence ID" value="Tc05v2_p012660.1"/>
    <property type="gene ID" value="Tc05v2_g012660"/>
</dbReference>
<evidence type="ECO:0000256" key="5">
    <source>
        <dbReference type="ARBA" id="ARBA00022801"/>
    </source>
</evidence>
<dbReference type="Gene3D" id="3.10.10.10">
    <property type="entry name" value="HIV Type 1 Reverse Transcriptase, subunit A, domain 1"/>
    <property type="match status" value="1"/>
</dbReference>
<dbReference type="PANTHER" id="PTHR48475">
    <property type="entry name" value="RIBONUCLEASE H"/>
    <property type="match status" value="1"/>
</dbReference>
<gene>
    <name evidence="11" type="primary">LOC108661977</name>
</gene>
<dbReference type="GO" id="GO:0003676">
    <property type="term" value="F:nucleic acid binding"/>
    <property type="evidence" value="ECO:0007669"/>
    <property type="project" value="InterPro"/>
</dbReference>